<gene>
    <name evidence="1" type="ORF">D9Q98_009284</name>
</gene>
<accession>A0A9D4TP96</accession>
<dbReference type="Proteomes" id="UP001055712">
    <property type="component" value="Unassembled WGS sequence"/>
</dbReference>
<organism evidence="1 2">
    <name type="scientific">Chlorella vulgaris</name>
    <name type="common">Green alga</name>
    <dbReference type="NCBI Taxonomy" id="3077"/>
    <lineage>
        <taxon>Eukaryota</taxon>
        <taxon>Viridiplantae</taxon>
        <taxon>Chlorophyta</taxon>
        <taxon>core chlorophytes</taxon>
        <taxon>Trebouxiophyceae</taxon>
        <taxon>Chlorellales</taxon>
        <taxon>Chlorellaceae</taxon>
        <taxon>Chlorella clade</taxon>
        <taxon>Chlorella</taxon>
    </lineage>
</organism>
<name>A0A9D4TP96_CHLVU</name>
<evidence type="ECO:0000313" key="2">
    <source>
        <dbReference type="Proteomes" id="UP001055712"/>
    </source>
</evidence>
<dbReference type="EMBL" id="SIDB01000007">
    <property type="protein sequence ID" value="KAI3430876.1"/>
    <property type="molecule type" value="Genomic_DNA"/>
</dbReference>
<dbReference type="AlphaFoldDB" id="A0A9D4TP96"/>
<keyword evidence="2" id="KW-1185">Reference proteome</keyword>
<reference evidence="1" key="1">
    <citation type="journal article" date="2019" name="Plant J.">
        <title>Chlorella vulgaris genome assembly and annotation reveals the molecular basis for metabolic acclimation to high light conditions.</title>
        <authorList>
            <person name="Cecchin M."/>
            <person name="Marcolungo L."/>
            <person name="Rossato M."/>
            <person name="Girolomoni L."/>
            <person name="Cosentino E."/>
            <person name="Cuine S."/>
            <person name="Li-Beisson Y."/>
            <person name="Delledonne M."/>
            <person name="Ballottari M."/>
        </authorList>
    </citation>
    <scope>NUCLEOTIDE SEQUENCE</scope>
    <source>
        <strain evidence="1">211/11P</strain>
    </source>
</reference>
<proteinExistence type="predicted"/>
<protein>
    <submittedName>
        <fullName evidence="1">Uncharacterized protein</fullName>
    </submittedName>
</protein>
<dbReference type="OrthoDB" id="506414at2759"/>
<sequence length="226" mass="24471">MPSVTAMFLQIPPPTNLSSYYTAYPAPISILRYLDAIFKCKGEFALCSFATCVKIPNSNPPVAECGCYAFNEENIGFGSGILKQPVKTATRALCSGNGRCLLNDYNVAPFCKGMNAKTMYPGYPLVSTWNPNSWIAVTNQTGTVPAGYNQPKLCKGGTFTNCFAAACRRGPPSSRFLPAGAPRYNATCYCPYVTTTKRFYISSVDYPCGTTNPALVTRKTLIYNGA</sequence>
<reference evidence="1" key="2">
    <citation type="submission" date="2020-11" db="EMBL/GenBank/DDBJ databases">
        <authorList>
            <person name="Cecchin M."/>
            <person name="Marcolungo L."/>
            <person name="Rossato M."/>
            <person name="Girolomoni L."/>
            <person name="Cosentino E."/>
            <person name="Cuine S."/>
            <person name="Li-Beisson Y."/>
            <person name="Delledonne M."/>
            <person name="Ballottari M."/>
        </authorList>
    </citation>
    <scope>NUCLEOTIDE SEQUENCE</scope>
    <source>
        <strain evidence="1">211/11P</strain>
        <tissue evidence="1">Whole cell</tissue>
    </source>
</reference>
<evidence type="ECO:0000313" key="1">
    <source>
        <dbReference type="EMBL" id="KAI3430876.1"/>
    </source>
</evidence>
<comment type="caution">
    <text evidence="1">The sequence shown here is derived from an EMBL/GenBank/DDBJ whole genome shotgun (WGS) entry which is preliminary data.</text>
</comment>